<keyword evidence="1" id="KW-0732">Signal</keyword>
<dbReference type="AlphaFoldDB" id="A0A0P1AII9"/>
<keyword evidence="3" id="KW-1185">Reference proteome</keyword>
<reference evidence="3" key="1">
    <citation type="submission" date="2014-09" db="EMBL/GenBank/DDBJ databases">
        <authorList>
            <person name="Sharma Rahul"/>
            <person name="Thines Marco"/>
        </authorList>
    </citation>
    <scope>NUCLEOTIDE SEQUENCE [LARGE SCALE GENOMIC DNA]</scope>
</reference>
<dbReference type="RefSeq" id="XP_024576898.1">
    <property type="nucleotide sequence ID" value="XM_024726197.1"/>
</dbReference>
<feature type="signal peptide" evidence="1">
    <location>
        <begin position="1"/>
        <end position="22"/>
    </location>
</feature>
<sequence length="61" mass="6788">MSLENKEAWILFCFTLFPCAECAGIEARGSAQSTSSITVSAPFLHEHYKTLTTVDDDENFL</sequence>
<dbReference type="GeneID" id="36405778"/>
<dbReference type="EMBL" id="CCYD01000523">
    <property type="protein sequence ID" value="CEG40529.1"/>
    <property type="molecule type" value="Genomic_DNA"/>
</dbReference>
<dbReference type="Proteomes" id="UP000054928">
    <property type="component" value="Unassembled WGS sequence"/>
</dbReference>
<evidence type="ECO:0000313" key="2">
    <source>
        <dbReference type="EMBL" id="CEG40529.1"/>
    </source>
</evidence>
<organism evidence="2 3">
    <name type="scientific">Plasmopara halstedii</name>
    <name type="common">Downy mildew of sunflower</name>
    <dbReference type="NCBI Taxonomy" id="4781"/>
    <lineage>
        <taxon>Eukaryota</taxon>
        <taxon>Sar</taxon>
        <taxon>Stramenopiles</taxon>
        <taxon>Oomycota</taxon>
        <taxon>Peronosporomycetes</taxon>
        <taxon>Peronosporales</taxon>
        <taxon>Peronosporaceae</taxon>
        <taxon>Plasmopara</taxon>
    </lineage>
</organism>
<protein>
    <recommendedName>
        <fullName evidence="4">RxLR-like protein</fullName>
    </recommendedName>
</protein>
<evidence type="ECO:0000256" key="1">
    <source>
        <dbReference type="SAM" id="SignalP"/>
    </source>
</evidence>
<name>A0A0P1AII9_PLAHL</name>
<accession>A0A0P1AII9</accession>
<feature type="chain" id="PRO_5006058693" description="RxLR-like protein" evidence="1">
    <location>
        <begin position="23"/>
        <end position="61"/>
    </location>
</feature>
<evidence type="ECO:0008006" key="4">
    <source>
        <dbReference type="Google" id="ProtNLM"/>
    </source>
</evidence>
<proteinExistence type="predicted"/>
<evidence type="ECO:0000313" key="3">
    <source>
        <dbReference type="Proteomes" id="UP000054928"/>
    </source>
</evidence>